<reference evidence="1 2" key="1">
    <citation type="journal article" date="2018" name="Sci. Rep.">
        <title>Comparative analysis of the Pocillopora damicornis genome highlights role of immune system in coral evolution.</title>
        <authorList>
            <person name="Cunning R."/>
            <person name="Bay R.A."/>
            <person name="Gillette P."/>
            <person name="Baker A.C."/>
            <person name="Traylor-Knowles N."/>
        </authorList>
    </citation>
    <scope>NUCLEOTIDE SEQUENCE [LARGE SCALE GENOMIC DNA]</scope>
    <source>
        <strain evidence="1">RSMAS</strain>
        <tissue evidence="1">Whole animal</tissue>
    </source>
</reference>
<organism evidence="1 2">
    <name type="scientific">Pocillopora damicornis</name>
    <name type="common">Cauliflower coral</name>
    <name type="synonym">Millepora damicornis</name>
    <dbReference type="NCBI Taxonomy" id="46731"/>
    <lineage>
        <taxon>Eukaryota</taxon>
        <taxon>Metazoa</taxon>
        <taxon>Cnidaria</taxon>
        <taxon>Anthozoa</taxon>
        <taxon>Hexacorallia</taxon>
        <taxon>Scleractinia</taxon>
        <taxon>Astrocoeniina</taxon>
        <taxon>Pocilloporidae</taxon>
        <taxon>Pocillopora</taxon>
    </lineage>
</organism>
<protein>
    <submittedName>
        <fullName evidence="1">Uncharacterized protein</fullName>
    </submittedName>
</protein>
<name>A0A3M6TI76_POCDA</name>
<comment type="caution">
    <text evidence="1">The sequence shown here is derived from an EMBL/GenBank/DDBJ whole genome shotgun (WGS) entry which is preliminary data.</text>
</comment>
<sequence length="118" mass="13263">MLQGLEPYYASGNTNKTELEIFDASEAQANAKADLFKVKDSTMPWQRHVTDSTSHKQVERLTENKRPIQHVVLNDPYYTVKNDVIYACAATVPTRVTYPAIDTPVQPVTSNHPQCSLL</sequence>
<accession>A0A3M6TI76</accession>
<dbReference type="EMBL" id="RCHS01003527">
    <property type="protein sequence ID" value="RMX41133.1"/>
    <property type="molecule type" value="Genomic_DNA"/>
</dbReference>
<gene>
    <name evidence="1" type="ORF">pdam_00003270</name>
</gene>
<dbReference type="AlphaFoldDB" id="A0A3M6TI76"/>
<dbReference type="Proteomes" id="UP000275408">
    <property type="component" value="Unassembled WGS sequence"/>
</dbReference>
<proteinExistence type="predicted"/>
<evidence type="ECO:0000313" key="1">
    <source>
        <dbReference type="EMBL" id="RMX41133.1"/>
    </source>
</evidence>
<keyword evidence="2" id="KW-1185">Reference proteome</keyword>
<evidence type="ECO:0000313" key="2">
    <source>
        <dbReference type="Proteomes" id="UP000275408"/>
    </source>
</evidence>